<evidence type="ECO:0000259" key="1">
    <source>
        <dbReference type="Pfam" id="PF03372"/>
    </source>
</evidence>
<evidence type="ECO:0000313" key="3">
    <source>
        <dbReference type="Proteomes" id="UP000220158"/>
    </source>
</evidence>
<dbReference type="EMBL" id="LN835306">
    <property type="protein sequence ID" value="CRH00724.1"/>
    <property type="molecule type" value="Genomic_DNA"/>
</dbReference>
<dbReference type="Pfam" id="PF03372">
    <property type="entry name" value="Exo_endo_phos"/>
    <property type="match status" value="1"/>
</dbReference>
<dbReference type="InterPro" id="IPR050410">
    <property type="entry name" value="CCR4/nocturin_mRNA_transcr"/>
</dbReference>
<dbReference type="PANTHER" id="PTHR12121:SF34">
    <property type="entry name" value="PROTEIN ANGEL"/>
    <property type="match status" value="1"/>
</dbReference>
<dbReference type="KEGG" id="prel:PRELSG_1107100"/>
<dbReference type="OrthoDB" id="10253982at2759"/>
<dbReference type="GO" id="GO:0000175">
    <property type="term" value="F:3'-5'-RNA exonuclease activity"/>
    <property type="evidence" value="ECO:0007669"/>
    <property type="project" value="TreeGrafter"/>
</dbReference>
<proteinExistence type="predicted"/>
<dbReference type="GeneID" id="39736847"/>
<dbReference type="SUPFAM" id="SSF56219">
    <property type="entry name" value="DNase I-like"/>
    <property type="match status" value="2"/>
</dbReference>
<dbReference type="OMA" id="KLYQLCY"/>
<sequence length="736" mass="88701">MFYTKNSIIPWFFKKTYIVNKLKKNEYQFFVCKYIGNAFYIRKNDTNTFTNCQIRLCYCKYSEKEIRENNSYDNYLVRKTQINKNIKNIRNKNKIKIDLRNNSSNNNYAINNSINNKKKNFINNFTNNKENNNISSTKNCININEESTMDLCTNNSARLKILSKRILKSKDQNISKNKDSSTGENKVIIECKGKKKKYLFEEFSIFSFNILANSLVDYKYDSNCPNVMNWMNRKKWIFQSIVKKLSDIICLQEVEKSYFVELQGKLKNLNYKGLFLKKKKETCKDGICIFYNTKVFELLFFDEIIYDKSPLLKKWHVGLIVALKNLKSKKIEYYDETDNKSNIKDSKNNLNDNISDINDIVIVSNTHLIFDSYKGDIKLYQLCYMTYRLILMMNKCINYLKKKDETDENTKILEPSIIFCGDFNITPNSLLYYFIINRYINLKNINLKFLSGQYLMFKKQYYFNNYFKGIQIRTMFDESIIEDLKYEECNNSLENIKKESLFFFFKSKNILNKEYLINIFSKKNNYLNDYNFFDHYDTTKNKDKNIYDNKAKNLYFNIEENEHEYNDNKKILHRNEDNYNNYEHNDEEYFLVERKEKFSHEKEKDLNNDKKKEIEVIINEKEDDFILYYPLYFKSIYNRFIENRIEKYCYKYDSIDKLSNKENNVMLNDAPFTVFHGKQKGCVDYIFYSYKNLRKISCTKLPPFDKLAKYGCLPNKKYRCSDHLYLHATLIRRNIE</sequence>
<organism evidence="2 3">
    <name type="scientific">Plasmodium relictum</name>
    <dbReference type="NCBI Taxonomy" id="85471"/>
    <lineage>
        <taxon>Eukaryota</taxon>
        <taxon>Sar</taxon>
        <taxon>Alveolata</taxon>
        <taxon>Apicomplexa</taxon>
        <taxon>Aconoidasida</taxon>
        <taxon>Haemosporida</taxon>
        <taxon>Plasmodiidae</taxon>
        <taxon>Plasmodium</taxon>
        <taxon>Plasmodium (Haemamoeba)</taxon>
    </lineage>
</organism>
<dbReference type="InterPro" id="IPR036691">
    <property type="entry name" value="Endo/exonu/phosph_ase_sf"/>
</dbReference>
<dbReference type="RefSeq" id="XP_028533727.1">
    <property type="nucleotide sequence ID" value="XM_028677326.1"/>
</dbReference>
<feature type="domain" description="Endonuclease/exonuclease/phosphatase" evidence="1">
    <location>
        <begin position="231"/>
        <end position="723"/>
    </location>
</feature>
<dbReference type="PANTHER" id="PTHR12121">
    <property type="entry name" value="CARBON CATABOLITE REPRESSOR PROTEIN 4"/>
    <property type="match status" value="1"/>
</dbReference>
<reference evidence="2 3" key="1">
    <citation type="submission" date="2015-04" db="EMBL/GenBank/DDBJ databases">
        <authorList>
            <consortium name="Pathogen Informatics"/>
        </authorList>
    </citation>
    <scope>NUCLEOTIDE SEQUENCE [LARGE SCALE GENOMIC DNA]</scope>
    <source>
        <strain evidence="2 3">SGS1</strain>
    </source>
</reference>
<evidence type="ECO:0000313" key="2">
    <source>
        <dbReference type="EMBL" id="CRH00724.1"/>
    </source>
</evidence>
<dbReference type="Gene3D" id="3.60.10.10">
    <property type="entry name" value="Endonuclease/exonuclease/phosphatase"/>
    <property type="match status" value="1"/>
</dbReference>
<dbReference type="Proteomes" id="UP000220158">
    <property type="component" value="Chromosome 11"/>
</dbReference>
<accession>A0A1J1H7F9</accession>
<keyword evidence="3" id="KW-1185">Reference proteome</keyword>
<dbReference type="InterPro" id="IPR005135">
    <property type="entry name" value="Endo/exonuclease/phosphatase"/>
</dbReference>
<protein>
    <submittedName>
        <fullName evidence="2">DNase I-like protein, putative</fullName>
    </submittedName>
</protein>
<name>A0A1J1H7F9_PLARL</name>
<gene>
    <name evidence="2" type="ORF">PRELSG_1107100</name>
</gene>
<dbReference type="VEuPathDB" id="PlasmoDB:PRELSG_1107100"/>
<dbReference type="AlphaFoldDB" id="A0A1J1H7F9"/>